<dbReference type="InterPro" id="IPR033646">
    <property type="entry name" value="CLU-central"/>
</dbReference>
<dbReference type="GO" id="GO:0048312">
    <property type="term" value="P:intracellular distribution of mitochondria"/>
    <property type="evidence" value="ECO:0007669"/>
    <property type="project" value="TreeGrafter"/>
</dbReference>
<sequence>MHSEGINLRYLGVVLSLIPIDEEVMSFAVRSFIMCEILARVIKNEINALLRDSMSCWKIPMEARYRSAVVEYLNFVLVEDSPKSTAYWDGCLKPLAQRFFHVQRPYTEPYFPLKEFVLHGVRKKGTKTSEGGGKYGTKVTEYFILRIAALAAVRLSPLVVDKVFRQQPLNLWDLEGFSEQVKHMNIIADATGNNFAYHGLLELKETGDYESAGFYFRQAIVKYRMALQSNPNNPQLLEHLAICLASESIVSCVLESDQPPPQFRSGHWPEVTLKQGTQSVQDADQVFLRAFDADPENDTLLGLYAEYLVLCGRFDRAENYYLRALARNLDPEILRTYIELVSESGQARYAYLLYLMLYRLLARKEEIERERGEEGIEEEGE</sequence>
<dbReference type="PANTHER" id="PTHR12601">
    <property type="entry name" value="EUKARYOTIC TRANSLATION INITIATION FACTOR 3 SUBUNIT EIF-3"/>
    <property type="match status" value="1"/>
</dbReference>
<gene>
    <name evidence="2" type="ORF">NAES01612_LOCUS4744</name>
</gene>
<dbReference type="InterPro" id="IPR011990">
    <property type="entry name" value="TPR-like_helical_dom_sf"/>
</dbReference>
<dbReference type="EMBL" id="HBKR01007229">
    <property type="protein sequence ID" value="CAE2287803.1"/>
    <property type="molecule type" value="Transcribed_RNA"/>
</dbReference>
<evidence type="ECO:0000313" key="2">
    <source>
        <dbReference type="EMBL" id="CAE2287803.1"/>
    </source>
</evidence>
<dbReference type="PANTHER" id="PTHR12601:SF6">
    <property type="entry name" value="CLUSTERED MITOCHONDRIA PROTEIN HOMOLOG"/>
    <property type="match status" value="1"/>
</dbReference>
<feature type="domain" description="CLU central" evidence="1">
    <location>
        <begin position="1"/>
        <end position="80"/>
    </location>
</feature>
<accession>A0A7S4K9F7</accession>
<dbReference type="Gene3D" id="1.25.40.10">
    <property type="entry name" value="Tetratricopeptide repeat domain"/>
    <property type="match status" value="1"/>
</dbReference>
<dbReference type="Pfam" id="PF12807">
    <property type="entry name" value="eIF3_p135"/>
    <property type="match status" value="1"/>
</dbReference>
<proteinExistence type="predicted"/>
<dbReference type="GO" id="GO:0003729">
    <property type="term" value="F:mRNA binding"/>
    <property type="evidence" value="ECO:0007669"/>
    <property type="project" value="TreeGrafter"/>
</dbReference>
<reference evidence="2" key="1">
    <citation type="submission" date="2021-01" db="EMBL/GenBank/DDBJ databases">
        <authorList>
            <person name="Corre E."/>
            <person name="Pelletier E."/>
            <person name="Niang G."/>
            <person name="Scheremetjew M."/>
            <person name="Finn R."/>
            <person name="Kale V."/>
            <person name="Holt S."/>
            <person name="Cochrane G."/>
            <person name="Meng A."/>
            <person name="Brown T."/>
            <person name="Cohen L."/>
        </authorList>
    </citation>
    <scope>NUCLEOTIDE SEQUENCE</scope>
    <source>
        <strain evidence="2">SoJaBio B1-5/56/2</strain>
    </source>
</reference>
<protein>
    <recommendedName>
        <fullName evidence="1">CLU central domain-containing protein</fullName>
    </recommendedName>
</protein>
<dbReference type="InterPro" id="IPR027523">
    <property type="entry name" value="CLU_prot"/>
</dbReference>
<dbReference type="AlphaFoldDB" id="A0A7S4K9F7"/>
<dbReference type="SUPFAM" id="SSF48452">
    <property type="entry name" value="TPR-like"/>
    <property type="match status" value="1"/>
</dbReference>
<organism evidence="2">
    <name type="scientific">Paramoeba aestuarina</name>
    <dbReference type="NCBI Taxonomy" id="180227"/>
    <lineage>
        <taxon>Eukaryota</taxon>
        <taxon>Amoebozoa</taxon>
        <taxon>Discosea</taxon>
        <taxon>Flabellinia</taxon>
        <taxon>Dactylopodida</taxon>
        <taxon>Paramoebidae</taxon>
        <taxon>Paramoeba</taxon>
    </lineage>
</organism>
<evidence type="ECO:0000259" key="1">
    <source>
        <dbReference type="Pfam" id="PF12807"/>
    </source>
</evidence>
<name>A0A7S4K9F7_9EUKA</name>
<dbReference type="GO" id="GO:0005737">
    <property type="term" value="C:cytoplasm"/>
    <property type="evidence" value="ECO:0007669"/>
    <property type="project" value="TreeGrafter"/>
</dbReference>